<feature type="compositionally biased region" description="Pro residues" evidence="1">
    <location>
        <begin position="467"/>
        <end position="479"/>
    </location>
</feature>
<sequence>MPDPSLNQPQQHPPQPNHAQSVFTTLQMEPIDPAMTAGEANTSQRRATQPSPPQSFPSNMGQFQNLNSHPTLTFSNPSQYPGMGTPQHNPNMSVMGNGNTNGMAPAQGLVLNQQTLFNFQSPPPPSANPANATTQANLHHNMANMGARQAFQQSQPSLNGHMRHNSGGNSMIGFSQHPHPATTMPASQYDQQQQPINGMMSPPLGHIPSSFDYSTVPGAALHYSNGIGFRNNGNSLFNPNSTSGAQLQAPQSQPTALSNDALSRAAETMNNQVATETAKKGASRGKKAASQTSATSQEGNPTQPAKGKRGPAPTKRTKAEGTSDPTAPQEPPMKRQKTTTNNTEANAMVAPMANMSTTMSTPTFSSAMMPNSKLVAQPSPNPIPPPFAAMVHSAPVPSLNSVPPTHMVKQTTANKNQEQTSALPRQVTPVPLPNIPVVAKVPSVYPRRTPAPASVAALASSRASVPCPAPTQTPTPNPTPSRASQHAAQPSKRSPLGLSTQGAVDAAMTQSPTPAPGQLPRQPSGQGQTQSPPGLLTQNHILGTGQPIGQQPIQQQAWNTIQQQAQNVAQQLTQNAQNSPQRPVQHNVQGQAKSPVQPPGQNQTQVAGINDLQSVMKHPSQHAVQQQKANPQAQQQQAVHNAQQQALQQVQQQAHGPQQAQKPAQQKAQTAPQISVQRPNQVSPQAQTTAVQASTRPTGTLQPPTPQPLPTFPDLPPAIPNVDASILSKPANLTIISHQGDCELYCVFGQQDRLHKFRVRRSTLEYLHLPPTITTSPFPNTAYINFNEVLTTPGRSPYDLSNLPGEKPDSHMDAFCRLLRLLDDPAKSGETATCVETIFRLSNLQPALGMRKEYVEWLRKCMVLFIGQVAIPVLDTNGVDTQDDVEKYWHGNAMTEDLFDEVDEKGLEVRKNKWEKALEACKNFTWMNEWRMLVSRLSYLCSVDKDAAGKWVVKKPGKGGVLNRSLIGEETIDAIVSTRAKTVNYLLPVVSNTAKTWNNRIQNGQRNGGCRNKTCQAKRTGCLMHVVKGLGLRVPPKKPTNPETNNTDTNPSYPYIDPTLPTIDPTTYHGSHSKLTHGMALHQVFDIMKAVQHERRGKYRMSDAMLNQYSGKCNDCLKGSAFGPGEMNPTNPLFPMVDLLYEMLWEIRTKMLEWTEYPWGEKIVTELGIEDDPEDASAKEARETVERLAGMPAGKENARIDGGADTGGQDGTAGGKALADGGCR</sequence>
<feature type="compositionally biased region" description="Polar residues" evidence="1">
    <location>
        <begin position="234"/>
        <end position="261"/>
    </location>
</feature>
<feature type="region of interest" description="Disordered" evidence="1">
    <location>
        <begin position="462"/>
        <end position="548"/>
    </location>
</feature>
<organism evidence="2 3">
    <name type="scientific">Sordaria brevicollis</name>
    <dbReference type="NCBI Taxonomy" id="83679"/>
    <lineage>
        <taxon>Eukaryota</taxon>
        <taxon>Fungi</taxon>
        <taxon>Dikarya</taxon>
        <taxon>Ascomycota</taxon>
        <taxon>Pezizomycotina</taxon>
        <taxon>Sordariomycetes</taxon>
        <taxon>Sordariomycetidae</taxon>
        <taxon>Sordariales</taxon>
        <taxon>Sordariaceae</taxon>
        <taxon>Sordaria</taxon>
    </lineage>
</organism>
<feature type="compositionally biased region" description="Polar residues" evidence="1">
    <location>
        <begin position="86"/>
        <end position="97"/>
    </location>
</feature>
<feature type="region of interest" description="Disordered" evidence="1">
    <location>
        <begin position="570"/>
        <end position="604"/>
    </location>
</feature>
<feature type="compositionally biased region" description="Polar residues" evidence="1">
    <location>
        <begin position="674"/>
        <end position="694"/>
    </location>
</feature>
<feature type="compositionally biased region" description="Pro residues" evidence="1">
    <location>
        <begin position="703"/>
        <end position="717"/>
    </location>
</feature>
<feature type="compositionally biased region" description="Polar residues" evidence="1">
    <location>
        <begin position="56"/>
        <end position="79"/>
    </location>
</feature>
<feature type="compositionally biased region" description="Polar residues" evidence="1">
    <location>
        <begin position="579"/>
        <end position="604"/>
    </location>
</feature>
<feature type="region of interest" description="Disordered" evidence="1">
    <location>
        <begin position="1033"/>
        <end position="1054"/>
    </location>
</feature>
<feature type="region of interest" description="Disordered" evidence="1">
    <location>
        <begin position="1188"/>
        <end position="1224"/>
    </location>
</feature>
<feature type="region of interest" description="Disordered" evidence="1">
    <location>
        <begin position="616"/>
        <end position="717"/>
    </location>
</feature>
<feature type="region of interest" description="Disordered" evidence="1">
    <location>
        <begin position="234"/>
        <end position="342"/>
    </location>
</feature>
<proteinExistence type="predicted"/>
<feature type="compositionally biased region" description="Polar residues" evidence="1">
    <location>
        <begin position="39"/>
        <end position="49"/>
    </location>
</feature>
<reference evidence="2" key="1">
    <citation type="journal article" date="2023" name="Mol. Phylogenet. Evol.">
        <title>Genome-scale phylogeny and comparative genomics of the fungal order Sordariales.</title>
        <authorList>
            <person name="Hensen N."/>
            <person name="Bonometti L."/>
            <person name="Westerberg I."/>
            <person name="Brannstrom I.O."/>
            <person name="Guillou S."/>
            <person name="Cros-Aarteil S."/>
            <person name="Calhoun S."/>
            <person name="Haridas S."/>
            <person name="Kuo A."/>
            <person name="Mondo S."/>
            <person name="Pangilinan J."/>
            <person name="Riley R."/>
            <person name="LaButti K."/>
            <person name="Andreopoulos B."/>
            <person name="Lipzen A."/>
            <person name="Chen C."/>
            <person name="Yan M."/>
            <person name="Daum C."/>
            <person name="Ng V."/>
            <person name="Clum A."/>
            <person name="Steindorff A."/>
            <person name="Ohm R.A."/>
            <person name="Martin F."/>
            <person name="Silar P."/>
            <person name="Natvig D.O."/>
            <person name="Lalanne C."/>
            <person name="Gautier V."/>
            <person name="Ament-Velasquez S.L."/>
            <person name="Kruys A."/>
            <person name="Hutchinson M.I."/>
            <person name="Powell A.J."/>
            <person name="Barry K."/>
            <person name="Miller A.N."/>
            <person name="Grigoriev I.V."/>
            <person name="Debuchy R."/>
            <person name="Gladieux P."/>
            <person name="Hiltunen Thoren M."/>
            <person name="Johannesson H."/>
        </authorList>
    </citation>
    <scope>NUCLEOTIDE SEQUENCE</scope>
    <source>
        <strain evidence="2">FGSC 1904</strain>
    </source>
</reference>
<comment type="caution">
    <text evidence="2">The sequence shown here is derived from an EMBL/GenBank/DDBJ whole genome shotgun (WGS) entry which is preliminary data.</text>
</comment>
<reference evidence="2" key="2">
    <citation type="submission" date="2023-07" db="EMBL/GenBank/DDBJ databases">
        <authorList>
            <consortium name="Lawrence Berkeley National Laboratory"/>
            <person name="Haridas S."/>
            <person name="Hensen N."/>
            <person name="Bonometti L."/>
            <person name="Westerberg I."/>
            <person name="Brannstrom I.O."/>
            <person name="Guillou S."/>
            <person name="Cros-Aarteil S."/>
            <person name="Calhoun S."/>
            <person name="Kuo A."/>
            <person name="Mondo S."/>
            <person name="Pangilinan J."/>
            <person name="Riley R."/>
            <person name="LaButti K."/>
            <person name="Andreopoulos B."/>
            <person name="Lipzen A."/>
            <person name="Chen C."/>
            <person name="Yanf M."/>
            <person name="Daum C."/>
            <person name="Ng V."/>
            <person name="Clum A."/>
            <person name="Steindorff A."/>
            <person name="Ohm R."/>
            <person name="Martin F."/>
            <person name="Silar P."/>
            <person name="Natvig D."/>
            <person name="Lalanne C."/>
            <person name="Gautier V."/>
            <person name="Ament-velasquez S.L."/>
            <person name="Kruys A."/>
            <person name="Hutchinson M.I."/>
            <person name="Powell A.J."/>
            <person name="Barry K."/>
            <person name="Miller A.N."/>
            <person name="Grigoriev I.V."/>
            <person name="Debuchy R."/>
            <person name="Gladieux P."/>
            <person name="Thoren M.H."/>
            <person name="Johannesson H."/>
        </authorList>
    </citation>
    <scope>NUCLEOTIDE SEQUENCE</scope>
    <source>
        <strain evidence="2">FGSC 1904</strain>
    </source>
</reference>
<evidence type="ECO:0000313" key="3">
    <source>
        <dbReference type="Proteomes" id="UP001281003"/>
    </source>
</evidence>
<name>A0AAE0PHK0_SORBR</name>
<dbReference type="AlphaFoldDB" id="A0AAE0PHK0"/>
<dbReference type="EMBL" id="JAUTDP010000004">
    <property type="protein sequence ID" value="KAK3400031.1"/>
    <property type="molecule type" value="Genomic_DNA"/>
</dbReference>
<feature type="region of interest" description="Disordered" evidence="1">
    <location>
        <begin position="1"/>
        <end position="97"/>
    </location>
</feature>
<keyword evidence="3" id="KW-1185">Reference proteome</keyword>
<feature type="compositionally biased region" description="Gly residues" evidence="1">
    <location>
        <begin position="1204"/>
        <end position="1214"/>
    </location>
</feature>
<feature type="compositionally biased region" description="Low complexity" evidence="1">
    <location>
        <begin position="520"/>
        <end position="534"/>
    </location>
</feature>
<feature type="compositionally biased region" description="Polar residues" evidence="1">
    <location>
        <begin position="481"/>
        <end position="512"/>
    </location>
</feature>
<feature type="compositionally biased region" description="Low complexity" evidence="1">
    <location>
        <begin position="623"/>
        <end position="673"/>
    </location>
</feature>
<evidence type="ECO:0000256" key="1">
    <source>
        <dbReference type="SAM" id="MobiDB-lite"/>
    </source>
</evidence>
<evidence type="ECO:0000313" key="2">
    <source>
        <dbReference type="EMBL" id="KAK3400031.1"/>
    </source>
</evidence>
<dbReference type="Proteomes" id="UP001281003">
    <property type="component" value="Unassembled WGS sequence"/>
</dbReference>
<gene>
    <name evidence="2" type="ORF">B0T20DRAFT_373243</name>
</gene>
<protein>
    <submittedName>
        <fullName evidence="2">Uncharacterized protein</fullName>
    </submittedName>
</protein>
<feature type="compositionally biased region" description="Polar residues" evidence="1">
    <location>
        <begin position="291"/>
        <end position="303"/>
    </location>
</feature>
<feature type="compositionally biased region" description="Low complexity" evidence="1">
    <location>
        <begin position="1041"/>
        <end position="1054"/>
    </location>
</feature>
<accession>A0AAE0PHK0</accession>